<evidence type="ECO:0000259" key="2">
    <source>
        <dbReference type="PROSITE" id="PS51747"/>
    </source>
</evidence>
<dbReference type="GO" id="GO:0055086">
    <property type="term" value="P:nucleobase-containing small molecule metabolic process"/>
    <property type="evidence" value="ECO:0007669"/>
    <property type="project" value="UniProtKB-ARBA"/>
</dbReference>
<dbReference type="SUPFAM" id="SSF53927">
    <property type="entry name" value="Cytidine deaminase-like"/>
    <property type="match status" value="2"/>
</dbReference>
<dbReference type="PANTHER" id="PTHR11644">
    <property type="entry name" value="CYTIDINE DEAMINASE"/>
    <property type="match status" value="1"/>
</dbReference>
<protein>
    <recommendedName>
        <fullName evidence="2">CMP/dCMP-type deaminase domain-containing protein</fullName>
    </recommendedName>
</protein>
<dbReference type="InterPro" id="IPR050202">
    <property type="entry name" value="Cyt/Deoxycyt_deaminase"/>
</dbReference>
<accession>A0A3B0V799</accession>
<name>A0A3B0V799_9ZZZZ</name>
<proteinExistence type="inferred from homology"/>
<comment type="similarity">
    <text evidence="1">Belongs to the cytidine and deoxycytidylate deaminase family.</text>
</comment>
<dbReference type="CDD" id="cd01283">
    <property type="entry name" value="cytidine_deaminase"/>
    <property type="match status" value="1"/>
</dbReference>
<dbReference type="PANTHER" id="PTHR11644:SF2">
    <property type="entry name" value="CYTIDINE DEAMINASE"/>
    <property type="match status" value="1"/>
</dbReference>
<dbReference type="AlphaFoldDB" id="A0A3B0V799"/>
<dbReference type="PROSITE" id="PS51747">
    <property type="entry name" value="CYT_DCMP_DEAMINASES_2"/>
    <property type="match status" value="1"/>
</dbReference>
<dbReference type="GO" id="GO:0004126">
    <property type="term" value="F:cytidine deaminase activity"/>
    <property type="evidence" value="ECO:0007669"/>
    <property type="project" value="TreeGrafter"/>
</dbReference>
<dbReference type="GO" id="GO:0005829">
    <property type="term" value="C:cytosol"/>
    <property type="evidence" value="ECO:0007669"/>
    <property type="project" value="TreeGrafter"/>
</dbReference>
<feature type="non-terminal residue" evidence="3">
    <location>
        <position position="254"/>
    </location>
</feature>
<dbReference type="GO" id="GO:0072527">
    <property type="term" value="P:pyrimidine-containing compound metabolic process"/>
    <property type="evidence" value="ECO:0007669"/>
    <property type="project" value="UniProtKB-ARBA"/>
</dbReference>
<dbReference type="InterPro" id="IPR002125">
    <property type="entry name" value="CMP_dCMP_dom"/>
</dbReference>
<dbReference type="GO" id="GO:0008270">
    <property type="term" value="F:zinc ion binding"/>
    <property type="evidence" value="ECO:0007669"/>
    <property type="project" value="TreeGrafter"/>
</dbReference>
<dbReference type="Gene3D" id="3.40.140.10">
    <property type="entry name" value="Cytidine Deaminase, domain 2"/>
    <property type="match status" value="1"/>
</dbReference>
<dbReference type="EMBL" id="UOEV01000063">
    <property type="protein sequence ID" value="VAW32719.1"/>
    <property type="molecule type" value="Genomic_DNA"/>
</dbReference>
<dbReference type="InterPro" id="IPR016193">
    <property type="entry name" value="Cytidine_deaminase-like"/>
</dbReference>
<evidence type="ECO:0000313" key="3">
    <source>
        <dbReference type="EMBL" id="VAW32719.1"/>
    </source>
</evidence>
<organism evidence="3">
    <name type="scientific">hydrothermal vent metagenome</name>
    <dbReference type="NCBI Taxonomy" id="652676"/>
    <lineage>
        <taxon>unclassified sequences</taxon>
        <taxon>metagenomes</taxon>
        <taxon>ecological metagenomes</taxon>
    </lineage>
</organism>
<reference evidence="3" key="1">
    <citation type="submission" date="2018-06" db="EMBL/GenBank/DDBJ databases">
        <authorList>
            <person name="Zhirakovskaya E."/>
        </authorList>
    </citation>
    <scope>NUCLEOTIDE SEQUENCE</scope>
</reference>
<gene>
    <name evidence="3" type="ORF">MNBD_CPR01-518</name>
</gene>
<feature type="domain" description="CMP/dCMP-type deaminase" evidence="2">
    <location>
        <begin position="139"/>
        <end position="254"/>
    </location>
</feature>
<sequence>MSTFIDKNNYARATTRSGNVYTGVHIASTTHILDISAELSALVNAVHNSDLYVTEMETVQTKNTKLSPLVLKIIADHGARTGVPIHYILRDEYGKIHFETKDANHELGSYLQTNSILKSFENRFPSTAKILAKDVARDNLELILKKYAIDGISRNFPTYDGASGYGSAVRTKNGDIYFGGQYSASDQRLGVHSEMAVLTQAISDGATGFTHIALASSKFKDTPASPCGCCRQFISEASHETNSNPNILLFASNS</sequence>
<evidence type="ECO:0000256" key="1">
    <source>
        <dbReference type="ARBA" id="ARBA00006576"/>
    </source>
</evidence>